<dbReference type="GO" id="GO:0000398">
    <property type="term" value="P:mRNA splicing, via spliceosome"/>
    <property type="evidence" value="ECO:0007669"/>
    <property type="project" value="InterPro"/>
</dbReference>
<evidence type="ECO:0000256" key="9">
    <source>
        <dbReference type="ARBA" id="ARBA00030143"/>
    </source>
</evidence>
<accession>A0AAD9MR07</accession>
<organism evidence="12 13">
    <name type="scientific">Paralvinella palmiformis</name>
    <dbReference type="NCBI Taxonomy" id="53620"/>
    <lineage>
        <taxon>Eukaryota</taxon>
        <taxon>Metazoa</taxon>
        <taxon>Spiralia</taxon>
        <taxon>Lophotrochozoa</taxon>
        <taxon>Annelida</taxon>
        <taxon>Polychaeta</taxon>
        <taxon>Sedentaria</taxon>
        <taxon>Canalipalpata</taxon>
        <taxon>Terebellida</taxon>
        <taxon>Terebelliformia</taxon>
        <taxon>Alvinellidae</taxon>
        <taxon>Paralvinella</taxon>
    </lineage>
</organism>
<evidence type="ECO:0000256" key="4">
    <source>
        <dbReference type="ARBA" id="ARBA00022728"/>
    </source>
</evidence>
<evidence type="ECO:0000256" key="7">
    <source>
        <dbReference type="ARBA" id="ARBA00023242"/>
    </source>
</evidence>
<evidence type="ECO:0000313" key="13">
    <source>
        <dbReference type="Proteomes" id="UP001208570"/>
    </source>
</evidence>
<comment type="caution">
    <text evidence="12">The sequence shown here is derived from an EMBL/GenBank/DDBJ whole genome shotgun (WGS) entry which is preliminary data.</text>
</comment>
<evidence type="ECO:0000256" key="5">
    <source>
        <dbReference type="ARBA" id="ARBA00022884"/>
    </source>
</evidence>
<keyword evidence="13" id="KW-1185">Reference proteome</keyword>
<dbReference type="Pfam" id="PF01423">
    <property type="entry name" value="LSM"/>
    <property type="match status" value="1"/>
</dbReference>
<evidence type="ECO:0000313" key="12">
    <source>
        <dbReference type="EMBL" id="KAK2140933.1"/>
    </source>
</evidence>
<dbReference type="Proteomes" id="UP001208570">
    <property type="component" value="Unassembled WGS sequence"/>
</dbReference>
<evidence type="ECO:0000256" key="6">
    <source>
        <dbReference type="ARBA" id="ARBA00023187"/>
    </source>
</evidence>
<evidence type="ECO:0000256" key="1">
    <source>
        <dbReference type="ARBA" id="ARBA00004123"/>
    </source>
</evidence>
<dbReference type="SUPFAM" id="SSF50182">
    <property type="entry name" value="Sm-like ribonucleoproteins"/>
    <property type="match status" value="1"/>
</dbReference>
<dbReference type="InterPro" id="IPR001163">
    <property type="entry name" value="Sm_dom_euk/arc"/>
</dbReference>
<evidence type="ECO:0000259" key="11">
    <source>
        <dbReference type="Pfam" id="PF01423"/>
    </source>
</evidence>
<dbReference type="GO" id="GO:0003723">
    <property type="term" value="F:RNA binding"/>
    <property type="evidence" value="ECO:0007669"/>
    <property type="project" value="UniProtKB-KW"/>
</dbReference>
<dbReference type="GO" id="GO:0005681">
    <property type="term" value="C:spliceosomal complex"/>
    <property type="evidence" value="ECO:0007669"/>
    <property type="project" value="UniProtKB-KW"/>
</dbReference>
<evidence type="ECO:0000256" key="3">
    <source>
        <dbReference type="ARBA" id="ARBA00022664"/>
    </source>
</evidence>
<comment type="similarity">
    <text evidence="2">Belongs to the snRNP Sm proteins family.</text>
</comment>
<feature type="domain" description="Sm" evidence="11">
    <location>
        <begin position="75"/>
        <end position="108"/>
    </location>
</feature>
<keyword evidence="4" id="KW-0747">Spliceosome</keyword>
<protein>
    <recommendedName>
        <fullName evidence="9">Sm protein E</fullName>
    </recommendedName>
</protein>
<feature type="region of interest" description="Disordered" evidence="10">
    <location>
        <begin position="50"/>
        <end position="70"/>
    </location>
</feature>
<dbReference type="EMBL" id="JAODUP010001201">
    <property type="protein sequence ID" value="KAK2140933.1"/>
    <property type="molecule type" value="Genomic_DNA"/>
</dbReference>
<reference evidence="12" key="1">
    <citation type="journal article" date="2023" name="Mol. Biol. Evol.">
        <title>Third-Generation Sequencing Reveals the Adaptive Role of the Epigenome in Three Deep-Sea Polychaetes.</title>
        <authorList>
            <person name="Perez M."/>
            <person name="Aroh O."/>
            <person name="Sun Y."/>
            <person name="Lan Y."/>
            <person name="Juniper S.K."/>
            <person name="Young C.R."/>
            <person name="Angers B."/>
            <person name="Qian P.Y."/>
        </authorList>
    </citation>
    <scope>NUCLEOTIDE SEQUENCE</scope>
    <source>
        <strain evidence="12">P08H-3</strain>
    </source>
</reference>
<dbReference type="InterPro" id="IPR010920">
    <property type="entry name" value="LSM_dom_sf"/>
</dbReference>
<dbReference type="InterPro" id="IPR027078">
    <property type="entry name" value="snRNP-E"/>
</dbReference>
<feature type="compositionally biased region" description="Polar residues" evidence="10">
    <location>
        <begin position="50"/>
        <end position="69"/>
    </location>
</feature>
<keyword evidence="5" id="KW-0694">RNA-binding</keyword>
<evidence type="ECO:0000256" key="8">
    <source>
        <dbReference type="ARBA" id="ARBA00023274"/>
    </source>
</evidence>
<comment type="subcellular location">
    <subcellularLocation>
        <location evidence="1">Nucleus</location>
    </subcellularLocation>
</comment>
<keyword evidence="7" id="KW-0539">Nucleus</keyword>
<dbReference type="PANTHER" id="PTHR11193">
    <property type="entry name" value="SMALL NUCLEAR RIBONUCLEOPROTEIN E"/>
    <property type="match status" value="1"/>
</dbReference>
<keyword evidence="3" id="KW-0507">mRNA processing</keyword>
<keyword evidence="6" id="KW-0508">mRNA splicing</keyword>
<proteinExistence type="inferred from homology"/>
<dbReference type="AlphaFoldDB" id="A0AAD9MR07"/>
<name>A0AAD9MR07_9ANNE</name>
<keyword evidence="8" id="KW-0687">Ribonucleoprotein</keyword>
<evidence type="ECO:0000256" key="2">
    <source>
        <dbReference type="ARBA" id="ARBA00006850"/>
    </source>
</evidence>
<sequence>MQRSAVVSQLARGVRPWNRQLSKTVARTTEVNNGRAAIFSASFLGRRMSTTGCPKSSIQSTPSRLTSSKPEVDKESTVWLYEQTNLRVEGHIIGFDEYMNLVLDEAEEGHVNN</sequence>
<evidence type="ECO:0000256" key="10">
    <source>
        <dbReference type="SAM" id="MobiDB-lite"/>
    </source>
</evidence>
<gene>
    <name evidence="12" type="ORF">LSH36_1201g00052</name>
</gene>
<dbReference type="Gene3D" id="2.30.30.100">
    <property type="match status" value="1"/>
</dbReference>